<accession>A0ABY7G6F9</accession>
<feature type="region of interest" description="Disordered" evidence="1">
    <location>
        <begin position="183"/>
        <end position="202"/>
    </location>
</feature>
<evidence type="ECO:0000256" key="1">
    <source>
        <dbReference type="SAM" id="MobiDB-lite"/>
    </source>
</evidence>
<name>A0ABY7G6F9_MYAAR</name>
<dbReference type="EMBL" id="CP111027">
    <property type="protein sequence ID" value="WAR28944.1"/>
    <property type="molecule type" value="Genomic_DNA"/>
</dbReference>
<feature type="non-terminal residue" evidence="3">
    <location>
        <position position="1"/>
    </location>
</feature>
<gene>
    <name evidence="3" type="ORF">MAR_002512</name>
</gene>
<organism evidence="3 4">
    <name type="scientific">Mya arenaria</name>
    <name type="common">Soft-shell clam</name>
    <dbReference type="NCBI Taxonomy" id="6604"/>
    <lineage>
        <taxon>Eukaryota</taxon>
        <taxon>Metazoa</taxon>
        <taxon>Spiralia</taxon>
        <taxon>Lophotrochozoa</taxon>
        <taxon>Mollusca</taxon>
        <taxon>Bivalvia</taxon>
        <taxon>Autobranchia</taxon>
        <taxon>Heteroconchia</taxon>
        <taxon>Euheterodonta</taxon>
        <taxon>Imparidentia</taxon>
        <taxon>Neoheterodontei</taxon>
        <taxon>Myida</taxon>
        <taxon>Myoidea</taxon>
        <taxon>Myidae</taxon>
        <taxon>Mya</taxon>
    </lineage>
</organism>
<keyword evidence="2" id="KW-0732">Signal</keyword>
<evidence type="ECO:0000313" key="3">
    <source>
        <dbReference type="EMBL" id="WAR28944.1"/>
    </source>
</evidence>
<evidence type="ECO:0000313" key="4">
    <source>
        <dbReference type="Proteomes" id="UP001164746"/>
    </source>
</evidence>
<feature type="signal peptide" evidence="2">
    <location>
        <begin position="1"/>
        <end position="19"/>
    </location>
</feature>
<reference evidence="3" key="1">
    <citation type="submission" date="2022-11" db="EMBL/GenBank/DDBJ databases">
        <title>Centuries of genome instability and evolution in soft-shell clam transmissible cancer (bioRxiv).</title>
        <authorList>
            <person name="Hart S.F.M."/>
            <person name="Yonemitsu M.A."/>
            <person name="Giersch R.M."/>
            <person name="Beal B.F."/>
            <person name="Arriagada G."/>
            <person name="Davis B.W."/>
            <person name="Ostrander E.A."/>
            <person name="Goff S.P."/>
            <person name="Metzger M.J."/>
        </authorList>
    </citation>
    <scope>NUCLEOTIDE SEQUENCE</scope>
    <source>
        <strain evidence="3">MELC-2E11</strain>
        <tissue evidence="3">Siphon/mantle</tissue>
    </source>
</reference>
<keyword evidence="4" id="KW-1185">Reference proteome</keyword>
<evidence type="ECO:0000256" key="2">
    <source>
        <dbReference type="SAM" id="SignalP"/>
    </source>
</evidence>
<proteinExistence type="predicted"/>
<dbReference type="Proteomes" id="UP001164746">
    <property type="component" value="Chromosome 16"/>
</dbReference>
<feature type="chain" id="PRO_5046447796" evidence="2">
    <location>
        <begin position="20"/>
        <end position="270"/>
    </location>
</feature>
<sequence>MEGLLCMIILVGCLGLSRQDETVYLREVDSAGSMGARQSGPDRRHFPASLQLAFYKRGRTDPVMLTLEENRRLNANAPVYTTVTKNGRQMVERVASGPLTEGNFYIDGTNYDISPVVRGGRLSTRMSGRHGTPHVLREALVAEDRKYTEADRKFVDDTMIPPQGLEKNFVDTIIPPLGERRTFVDDTRIPPSGSGRAFVDDTRIPPTGSGNILIDDTRIPPEAANNTFEDLFRRKYGIQVSVTQTRGKPTVTPSLLNCWWFWTNTSGASK</sequence>
<protein>
    <submittedName>
        <fullName evidence="3">Uncharacterized protein</fullName>
    </submittedName>
</protein>